<evidence type="ECO:0000256" key="15">
    <source>
        <dbReference type="ARBA" id="ARBA00047974"/>
    </source>
</evidence>
<feature type="active site" description="Tele-hemiaminal-histidine intermediate" evidence="18">
    <location>
        <position position="228"/>
    </location>
</feature>
<dbReference type="InterPro" id="IPR004007">
    <property type="entry name" value="DhaL_dom"/>
</dbReference>
<name>A0AAV7JKB0_9METZ</name>
<dbReference type="PROSITE" id="PS51480">
    <property type="entry name" value="DHAL"/>
    <property type="match status" value="1"/>
</dbReference>
<keyword evidence="9 22" id="KW-0418">Kinase</keyword>
<evidence type="ECO:0000256" key="13">
    <source>
        <dbReference type="ARBA" id="ARBA00045490"/>
    </source>
</evidence>
<evidence type="ECO:0000256" key="6">
    <source>
        <dbReference type="ARBA" id="ARBA00018932"/>
    </source>
</evidence>
<dbReference type="Gene3D" id="1.25.40.340">
    <property type="match status" value="1"/>
</dbReference>
<feature type="domain" description="DhaK" evidence="21">
    <location>
        <begin position="14"/>
        <end position="345"/>
    </location>
</feature>
<dbReference type="GO" id="GO:0005524">
    <property type="term" value="F:ATP binding"/>
    <property type="evidence" value="ECO:0007669"/>
    <property type="project" value="UniProtKB-KW"/>
</dbReference>
<comment type="catalytic activity">
    <reaction evidence="16">
        <text>FAD = riboflavin cyclic-4',5'-phosphate + AMP + H(+)</text>
        <dbReference type="Rhea" id="RHEA:13729"/>
        <dbReference type="ChEBI" id="CHEBI:15378"/>
        <dbReference type="ChEBI" id="CHEBI:57692"/>
        <dbReference type="ChEBI" id="CHEBI:76202"/>
        <dbReference type="ChEBI" id="CHEBI:456215"/>
        <dbReference type="EC" id="4.6.1.15"/>
    </reaction>
</comment>
<dbReference type="NCBIfam" id="TIGR02361">
    <property type="entry name" value="dak_ATP"/>
    <property type="match status" value="1"/>
</dbReference>
<feature type="domain" description="DhaL" evidence="20">
    <location>
        <begin position="387"/>
        <end position="582"/>
    </location>
</feature>
<evidence type="ECO:0000256" key="10">
    <source>
        <dbReference type="ARBA" id="ARBA00022840"/>
    </source>
</evidence>
<evidence type="ECO:0000256" key="18">
    <source>
        <dbReference type="PIRSR" id="PIRSR612734-1"/>
    </source>
</evidence>
<evidence type="ECO:0000256" key="11">
    <source>
        <dbReference type="ARBA" id="ARBA00023285"/>
    </source>
</evidence>
<evidence type="ECO:0000256" key="1">
    <source>
        <dbReference type="ARBA" id="ARBA00004778"/>
    </source>
</evidence>
<evidence type="ECO:0000256" key="5">
    <source>
        <dbReference type="ARBA" id="ARBA00012578"/>
    </source>
</evidence>
<accession>A0AAV7JKB0</accession>
<feature type="binding site" evidence="19">
    <location>
        <position position="120"/>
    </location>
    <ligand>
        <name>substrate</name>
    </ligand>
</feature>
<dbReference type="EC" id="2.7.1.28" evidence="4"/>
<keyword evidence="7" id="KW-0808">Transferase</keyword>
<comment type="pathway">
    <text evidence="1">Polyol metabolism; glycerol fermentation; glycerone phosphate from glycerol (oxidative route): step 2/2.</text>
</comment>
<comment type="catalytic activity">
    <reaction evidence="17">
        <text>dihydroxyacetone + ATP = dihydroxyacetone phosphate + ADP + H(+)</text>
        <dbReference type="Rhea" id="RHEA:15773"/>
        <dbReference type="ChEBI" id="CHEBI:15378"/>
        <dbReference type="ChEBI" id="CHEBI:16016"/>
        <dbReference type="ChEBI" id="CHEBI:30616"/>
        <dbReference type="ChEBI" id="CHEBI:57642"/>
        <dbReference type="ChEBI" id="CHEBI:456216"/>
        <dbReference type="EC" id="2.7.1.29"/>
    </reaction>
</comment>
<evidence type="ECO:0000256" key="4">
    <source>
        <dbReference type="ARBA" id="ARBA00012110"/>
    </source>
</evidence>
<dbReference type="SUPFAM" id="SSF82549">
    <property type="entry name" value="DAK1/DegV-like"/>
    <property type="match status" value="1"/>
</dbReference>
<comment type="subunit">
    <text evidence="14">Homodimer. Interacts with IFIH1 (via the CARD domains), the interaction is inhibited by viral infection.</text>
</comment>
<keyword evidence="8" id="KW-0547">Nucleotide-binding</keyword>
<dbReference type="Gene3D" id="3.40.50.10440">
    <property type="entry name" value="Dihydroxyacetone kinase, domain 1"/>
    <property type="match status" value="1"/>
</dbReference>
<comment type="similarity">
    <text evidence="2">Belongs to the dihydroxyacetone kinase (DAK) family.</text>
</comment>
<evidence type="ECO:0000256" key="19">
    <source>
        <dbReference type="PIRSR" id="PIRSR612734-2"/>
    </source>
</evidence>
<proteinExistence type="inferred from homology"/>
<dbReference type="SUPFAM" id="SSF101473">
    <property type="entry name" value="DhaL-like"/>
    <property type="match status" value="1"/>
</dbReference>
<evidence type="ECO:0000256" key="7">
    <source>
        <dbReference type="ARBA" id="ARBA00022679"/>
    </source>
</evidence>
<keyword evidence="22" id="KW-0456">Lyase</keyword>
<dbReference type="NCBIfam" id="NF011049">
    <property type="entry name" value="PRK14479.1"/>
    <property type="match status" value="1"/>
</dbReference>
<evidence type="ECO:0000256" key="8">
    <source>
        <dbReference type="ARBA" id="ARBA00022741"/>
    </source>
</evidence>
<dbReference type="GO" id="GO:0004371">
    <property type="term" value="F:glycerone kinase activity"/>
    <property type="evidence" value="ECO:0007669"/>
    <property type="project" value="UniProtKB-EC"/>
</dbReference>
<dbReference type="InterPro" id="IPR012734">
    <property type="entry name" value="DhaK_ATP"/>
</dbReference>
<dbReference type="SMART" id="SM01120">
    <property type="entry name" value="Dak2"/>
    <property type="match status" value="1"/>
</dbReference>
<dbReference type="InterPro" id="IPR004006">
    <property type="entry name" value="DhaK_dom"/>
</dbReference>
<dbReference type="GO" id="GO:0050354">
    <property type="term" value="F:triokinase activity"/>
    <property type="evidence" value="ECO:0007669"/>
    <property type="project" value="UniProtKB-EC"/>
</dbReference>
<dbReference type="EC" id="4.6.1.15" evidence="5"/>
<comment type="caution">
    <text evidence="22">The sequence shown here is derived from an EMBL/GenBank/DDBJ whole genome shotgun (WGS) entry which is preliminary data.</text>
</comment>
<evidence type="ECO:0000256" key="17">
    <source>
        <dbReference type="ARBA" id="ARBA00048898"/>
    </source>
</evidence>
<dbReference type="GO" id="GO:0034012">
    <property type="term" value="F:FAD-AMP lyase (cyclizing) activity"/>
    <property type="evidence" value="ECO:0007669"/>
    <property type="project" value="UniProtKB-EC"/>
</dbReference>
<feature type="binding site" evidence="19">
    <location>
        <begin position="64"/>
        <end position="67"/>
    </location>
    <ligand>
        <name>substrate</name>
    </ligand>
</feature>
<keyword evidence="10" id="KW-0067">ATP-binding</keyword>
<dbReference type="FunFam" id="3.40.50.10440:FF:000001">
    <property type="entry name" value="Dihydroxyacetone kinase, DhaK subunit"/>
    <property type="match status" value="1"/>
</dbReference>
<evidence type="ECO:0000256" key="16">
    <source>
        <dbReference type="ARBA" id="ARBA00048526"/>
    </source>
</evidence>
<comment type="catalytic activity">
    <reaction evidence="15">
        <text>D-glyceraldehyde + ATP = D-glyceraldehyde 3-phosphate + ADP + H(+)</text>
        <dbReference type="Rhea" id="RHEA:13941"/>
        <dbReference type="ChEBI" id="CHEBI:15378"/>
        <dbReference type="ChEBI" id="CHEBI:17378"/>
        <dbReference type="ChEBI" id="CHEBI:30616"/>
        <dbReference type="ChEBI" id="CHEBI:59776"/>
        <dbReference type="ChEBI" id="CHEBI:456216"/>
        <dbReference type="EC" id="2.7.1.28"/>
    </reaction>
</comment>
<organism evidence="22 23">
    <name type="scientific">Oopsacas minuta</name>
    <dbReference type="NCBI Taxonomy" id="111878"/>
    <lineage>
        <taxon>Eukaryota</taxon>
        <taxon>Metazoa</taxon>
        <taxon>Porifera</taxon>
        <taxon>Hexactinellida</taxon>
        <taxon>Hexasterophora</taxon>
        <taxon>Lyssacinosida</taxon>
        <taxon>Leucopsacidae</taxon>
        <taxon>Oopsacas</taxon>
    </lineage>
</organism>
<dbReference type="PANTHER" id="PTHR28629:SF4">
    <property type="entry name" value="TRIOKINASE_FMN CYCLASE"/>
    <property type="match status" value="1"/>
</dbReference>
<gene>
    <name evidence="22" type="ORF">LOD99_11615</name>
</gene>
<evidence type="ECO:0000256" key="2">
    <source>
        <dbReference type="ARBA" id="ARBA00008757"/>
    </source>
</evidence>
<dbReference type="Gene3D" id="3.30.1180.20">
    <property type="entry name" value="Dihydroxyacetone kinase, domain 2"/>
    <property type="match status" value="1"/>
</dbReference>
<dbReference type="Pfam" id="PF02734">
    <property type="entry name" value="Dak2"/>
    <property type="match status" value="1"/>
</dbReference>
<dbReference type="EMBL" id="JAKMXF010000321">
    <property type="protein sequence ID" value="KAI6649248.1"/>
    <property type="molecule type" value="Genomic_DNA"/>
</dbReference>
<dbReference type="GO" id="GO:0019563">
    <property type="term" value="P:glycerol catabolic process"/>
    <property type="evidence" value="ECO:0007669"/>
    <property type="project" value="TreeGrafter"/>
</dbReference>
<evidence type="ECO:0000256" key="12">
    <source>
        <dbReference type="ARBA" id="ARBA00032426"/>
    </source>
</evidence>
<dbReference type="FunFam" id="1.25.40.340:FF:000001">
    <property type="entry name" value="Dihydroxyacetone kinase 1"/>
    <property type="match status" value="1"/>
</dbReference>
<comment type="function">
    <text evidence="13">Catalyzes both the phosphorylation of dihydroxyacetone and of glyceraldehyde, and the splitting of ribonucleoside diphosphate-X compounds among which FAD is the best substrate. Represses IFIH1-mediated cellular antiviral response.</text>
</comment>
<dbReference type="Pfam" id="PF02733">
    <property type="entry name" value="Dak1"/>
    <property type="match status" value="1"/>
</dbReference>
<evidence type="ECO:0000259" key="21">
    <source>
        <dbReference type="PROSITE" id="PS51481"/>
    </source>
</evidence>
<evidence type="ECO:0000256" key="9">
    <source>
        <dbReference type="ARBA" id="ARBA00022777"/>
    </source>
</evidence>
<sequence length="590" mass="62530">MADKIFPTKKLINSPSTSVEDSLNGLTLVYPSLQLLRSRHKIVIRSDIDDVISSGQVTLVCGGGSGHEPAHVGFVGKGMLTAAVPGAVFASPPSEAILASFRAVTTPAGTLAIVTNYTGDRLNFGIAVEKARAEGIKVEMIVIGDDCALPSVSKTAGRRGLCGTILIYKIAGAMAEQGCDLDTIYKKVLKVAECVGTIGVSLNPCSVPGRSPNFILGPDEIELGLGIHGEAGYKRCKLESCEKMVEIILNQLSSIEPGYKYFQLQPNSHVVLVVNNLGGLSNLEMGIVAKEAIRFLTNKRGVCVEMAYMGTFMTSLEMQGVSLTLLEYTEELGQYLDCPTEAPAWPNGCTGRRLAKGGQFAINASQRAEDRDIASKTLLGVGIGKESLFIECLESVCLALSENKDRLDKLDSIGGDGDCGSTLYAGSQAILTEIDSLAEMNHSQSLLKIASIVERVMGGASGALYSLFLTAAAGQLDTPCVPRSWVEALSRGVESVAKYGGASPGDRTMLDALHPTVHYLYNSSTINSNAIQSAVQLCNEGANATKGMCARAGRASYVSQDLLRDEDPGAVAVSIWFNAIGRVLAKKWKC</sequence>
<dbReference type="InterPro" id="IPR036117">
    <property type="entry name" value="DhaL_dom_sf"/>
</dbReference>
<evidence type="ECO:0000313" key="22">
    <source>
        <dbReference type="EMBL" id="KAI6649248.1"/>
    </source>
</evidence>
<reference evidence="22 23" key="1">
    <citation type="journal article" date="2023" name="BMC Biol.">
        <title>The compact genome of the sponge Oopsacas minuta (Hexactinellida) is lacking key metazoan core genes.</title>
        <authorList>
            <person name="Santini S."/>
            <person name="Schenkelaars Q."/>
            <person name="Jourda C."/>
            <person name="Duchesne M."/>
            <person name="Belahbib H."/>
            <person name="Rocher C."/>
            <person name="Selva M."/>
            <person name="Riesgo A."/>
            <person name="Vervoort M."/>
            <person name="Leys S.P."/>
            <person name="Kodjabachian L."/>
            <person name="Le Bivic A."/>
            <person name="Borchiellini C."/>
            <person name="Claverie J.M."/>
            <person name="Renard E."/>
        </authorList>
    </citation>
    <scope>NUCLEOTIDE SEQUENCE [LARGE SCALE GENOMIC DNA]</scope>
    <source>
        <strain evidence="22">SPO-2</strain>
    </source>
</reference>
<keyword evidence="11" id="KW-0170">Cobalt</keyword>
<protein>
    <recommendedName>
        <fullName evidence="6">Triokinase/FMN cyclase</fullName>
        <ecNumber evidence="4">2.7.1.28</ecNumber>
        <ecNumber evidence="3">2.7.1.29</ecNumber>
        <ecNumber evidence="5">4.6.1.15</ecNumber>
    </recommendedName>
    <alternativeName>
        <fullName evidence="12">Bifunctional ATP-dependent dihydroxyacetone kinase/FAD-AMP lyase (cyclizing)</fullName>
    </alternativeName>
</protein>
<evidence type="ECO:0000256" key="3">
    <source>
        <dbReference type="ARBA" id="ARBA00012107"/>
    </source>
</evidence>
<evidence type="ECO:0000256" key="14">
    <source>
        <dbReference type="ARBA" id="ARBA00046681"/>
    </source>
</evidence>
<dbReference type="Proteomes" id="UP001165289">
    <property type="component" value="Unassembled WGS sequence"/>
</dbReference>
<dbReference type="EC" id="2.7.1.29" evidence="3"/>
<dbReference type="GO" id="GO:0005829">
    <property type="term" value="C:cytosol"/>
    <property type="evidence" value="ECO:0007669"/>
    <property type="project" value="TreeGrafter"/>
</dbReference>
<dbReference type="InterPro" id="IPR050861">
    <property type="entry name" value="Dihydroxyacetone_Kinase"/>
</dbReference>
<dbReference type="AlphaFoldDB" id="A0AAV7JKB0"/>
<evidence type="ECO:0000313" key="23">
    <source>
        <dbReference type="Proteomes" id="UP001165289"/>
    </source>
</evidence>
<keyword evidence="23" id="KW-1185">Reference proteome</keyword>
<dbReference type="PROSITE" id="PS51481">
    <property type="entry name" value="DHAK"/>
    <property type="match status" value="1"/>
</dbReference>
<evidence type="ECO:0000259" key="20">
    <source>
        <dbReference type="PROSITE" id="PS51480"/>
    </source>
</evidence>
<dbReference type="FunFam" id="3.30.1180.20:FF:000001">
    <property type="entry name" value="Dihydroxyacetone kinase 1"/>
    <property type="match status" value="1"/>
</dbReference>
<dbReference type="PANTHER" id="PTHR28629">
    <property type="entry name" value="TRIOKINASE/FMN CYCLASE"/>
    <property type="match status" value="1"/>
</dbReference>